<evidence type="ECO:0000313" key="2">
    <source>
        <dbReference type="EMBL" id="MXR68096.1"/>
    </source>
</evidence>
<evidence type="ECO:0000256" key="1">
    <source>
        <dbReference type="SAM" id="SignalP"/>
    </source>
</evidence>
<dbReference type="InterPro" id="IPR049848">
    <property type="entry name" value="TapY2-like"/>
</dbReference>
<sequence length="99" mass="11298">MIKLLSTTMCIMSIALITPTYAKMQEYKCFISSAQKGEQVVFYRWEESQLPLRIAGLPGKQLTDAKGKKYFIKEVEECVLLSEPFTSDKANAVDKRTLR</sequence>
<proteinExistence type="predicted"/>
<protein>
    <submittedName>
        <fullName evidence="2">Uncharacterized protein</fullName>
    </submittedName>
</protein>
<evidence type="ECO:0000313" key="3">
    <source>
        <dbReference type="Proteomes" id="UP000474778"/>
    </source>
</evidence>
<dbReference type="RefSeq" id="WP_160794117.1">
    <property type="nucleotide sequence ID" value="NZ_WRPA01000003.1"/>
</dbReference>
<comment type="caution">
    <text evidence="2">The sequence shown here is derived from an EMBL/GenBank/DDBJ whole genome shotgun (WGS) entry which is preliminary data.</text>
</comment>
<feature type="signal peptide" evidence="1">
    <location>
        <begin position="1"/>
        <end position="22"/>
    </location>
</feature>
<reference evidence="2 3" key="1">
    <citation type="submission" date="2019-12" db="EMBL/GenBank/DDBJ databases">
        <title>Shewanella insulae sp. nov., isolated from a tidal flat.</title>
        <authorList>
            <person name="Yoon J.-H."/>
        </authorList>
    </citation>
    <scope>NUCLEOTIDE SEQUENCE [LARGE SCALE GENOMIC DNA]</scope>
    <source>
        <strain evidence="2 3">JBTF-M18</strain>
    </source>
</reference>
<organism evidence="2 3">
    <name type="scientific">Shewanella insulae</name>
    <dbReference type="NCBI Taxonomy" id="2681496"/>
    <lineage>
        <taxon>Bacteria</taxon>
        <taxon>Pseudomonadati</taxon>
        <taxon>Pseudomonadota</taxon>
        <taxon>Gammaproteobacteria</taxon>
        <taxon>Alteromonadales</taxon>
        <taxon>Shewanellaceae</taxon>
        <taxon>Shewanella</taxon>
    </lineage>
</organism>
<name>A0A6L7HUU5_9GAMM</name>
<accession>A0A6L7HUU5</accession>
<keyword evidence="1" id="KW-0732">Signal</keyword>
<dbReference type="NCBIfam" id="NF038109">
    <property type="entry name" value="tapY2_fam"/>
    <property type="match status" value="1"/>
</dbReference>
<keyword evidence="3" id="KW-1185">Reference proteome</keyword>
<gene>
    <name evidence="2" type="ORF">GNT65_05325</name>
</gene>
<dbReference type="EMBL" id="WRPA01000003">
    <property type="protein sequence ID" value="MXR68096.1"/>
    <property type="molecule type" value="Genomic_DNA"/>
</dbReference>
<dbReference type="AlphaFoldDB" id="A0A6L7HUU5"/>
<feature type="chain" id="PRO_5026922889" evidence="1">
    <location>
        <begin position="23"/>
        <end position="99"/>
    </location>
</feature>
<dbReference type="Proteomes" id="UP000474778">
    <property type="component" value="Unassembled WGS sequence"/>
</dbReference>